<evidence type="ECO:0000256" key="8">
    <source>
        <dbReference type="ARBA" id="ARBA00022989"/>
    </source>
</evidence>
<dbReference type="GO" id="GO:0051028">
    <property type="term" value="P:mRNA transport"/>
    <property type="evidence" value="ECO:0007669"/>
    <property type="project" value="UniProtKB-KW"/>
</dbReference>
<feature type="transmembrane region" description="Helical" evidence="13">
    <location>
        <begin position="27"/>
        <end position="46"/>
    </location>
</feature>
<keyword evidence="5 13" id="KW-0812">Transmembrane</keyword>
<gene>
    <name evidence="14" type="ORF">HETSPECPRED_004336</name>
</gene>
<dbReference type="Proteomes" id="UP000664521">
    <property type="component" value="Unassembled WGS sequence"/>
</dbReference>
<evidence type="ECO:0000256" key="7">
    <source>
        <dbReference type="ARBA" id="ARBA00022927"/>
    </source>
</evidence>
<evidence type="ECO:0000256" key="6">
    <source>
        <dbReference type="ARBA" id="ARBA00022816"/>
    </source>
</evidence>
<keyword evidence="6" id="KW-0509">mRNA transport</keyword>
<comment type="subcellular location">
    <subcellularLocation>
        <location evidence="1">Nucleus membrane</location>
        <topology evidence="1">Multi-pass membrane protein</topology>
    </subcellularLocation>
    <subcellularLocation>
        <location evidence="2">Nucleus</location>
        <location evidence="2">Nuclear pore complex</location>
    </subcellularLocation>
</comment>
<keyword evidence="9" id="KW-0811">Translocation</keyword>
<evidence type="ECO:0000256" key="12">
    <source>
        <dbReference type="ARBA" id="ARBA00023242"/>
    </source>
</evidence>
<feature type="transmembrane region" description="Helical" evidence="13">
    <location>
        <begin position="52"/>
        <end position="78"/>
    </location>
</feature>
<accession>A0A8H3IH67</accession>
<dbReference type="GO" id="GO:0070631">
    <property type="term" value="P:spindle pole body localization"/>
    <property type="evidence" value="ECO:0007669"/>
    <property type="project" value="TreeGrafter"/>
</dbReference>
<evidence type="ECO:0000256" key="2">
    <source>
        <dbReference type="ARBA" id="ARBA00004567"/>
    </source>
</evidence>
<protein>
    <recommendedName>
        <fullName evidence="16">Nuclear envelope protein</fullName>
    </recommendedName>
</protein>
<dbReference type="GO" id="GO:0031965">
    <property type="term" value="C:nuclear membrane"/>
    <property type="evidence" value="ECO:0007669"/>
    <property type="project" value="UniProtKB-SubCell"/>
</dbReference>
<evidence type="ECO:0000313" key="15">
    <source>
        <dbReference type="Proteomes" id="UP000664521"/>
    </source>
</evidence>
<evidence type="ECO:0000256" key="1">
    <source>
        <dbReference type="ARBA" id="ARBA00004232"/>
    </source>
</evidence>
<evidence type="ECO:0008006" key="16">
    <source>
        <dbReference type="Google" id="ProtNLM"/>
    </source>
</evidence>
<keyword evidence="4" id="KW-0813">Transport</keyword>
<dbReference type="PANTHER" id="PTHR13269">
    <property type="entry name" value="NUCLEOPORIN NDC1"/>
    <property type="match status" value="1"/>
</dbReference>
<evidence type="ECO:0000256" key="5">
    <source>
        <dbReference type="ARBA" id="ARBA00022692"/>
    </source>
</evidence>
<name>A0A8H3IH67_9LECA</name>
<evidence type="ECO:0000256" key="11">
    <source>
        <dbReference type="ARBA" id="ARBA00023136"/>
    </source>
</evidence>
<dbReference type="OrthoDB" id="67850at2759"/>
<dbReference type="GO" id="GO:0015031">
    <property type="term" value="P:protein transport"/>
    <property type="evidence" value="ECO:0007669"/>
    <property type="project" value="UniProtKB-KW"/>
</dbReference>
<keyword evidence="11 13" id="KW-0472">Membrane</keyword>
<reference evidence="14" key="1">
    <citation type="submission" date="2021-03" db="EMBL/GenBank/DDBJ databases">
        <authorList>
            <person name="Tagirdzhanova G."/>
        </authorList>
    </citation>
    <scope>NUCLEOTIDE SEQUENCE</scope>
</reference>
<dbReference type="PANTHER" id="PTHR13269:SF6">
    <property type="entry name" value="NUCLEOPORIN NDC1"/>
    <property type="match status" value="1"/>
</dbReference>
<keyword evidence="8 13" id="KW-1133">Transmembrane helix</keyword>
<dbReference type="GO" id="GO:0070762">
    <property type="term" value="C:nuclear pore transmembrane ring"/>
    <property type="evidence" value="ECO:0007669"/>
    <property type="project" value="TreeGrafter"/>
</dbReference>
<evidence type="ECO:0000313" key="14">
    <source>
        <dbReference type="EMBL" id="CAF9920695.1"/>
    </source>
</evidence>
<evidence type="ECO:0000256" key="13">
    <source>
        <dbReference type="SAM" id="Phobius"/>
    </source>
</evidence>
<keyword evidence="10" id="KW-0906">Nuclear pore complex</keyword>
<sequence>MPTQDENPKFRLRRYKQCLTPALHKRFNRAAGLLLGICYLEAVLIGNKSSWLWSWFPFGLVGIRALLLFLAALSVFVLRVAQLHLGCRSSSSPFQTFNEEILSLKVIQTFGWYAFSAWLFGEIYLWSASKEANLGWISDGKPWERNRLNERPIYLRSIFLMLTVVQTAIHLCLDYDRVSLPVGKRKHDDVAQNQSPALPQKLPTAVKPMEELRLRILAILRAIGLQTASIATVGPIIYALFIRKRAWDITMFCTKLFSNVTLANELSYIPPYHISLIWRSMTSGFLLVFLWQSSNAVFSAFFTQEPLKRGQPLTAESIVPNEALLDGLGSRIEVNRTFAFWELLYISNYFEDRRLTIYKEISRSGPSTWTLVMQTSLVAIQAIQARVIEYQKPPSTSNPSQQSIYVEPLPRLVSNLREGQIFVSPSAPSTPMRKIESTIGNLAKSLGQSPPSRNLTPIGLASPGVKRLSNLAGQKLLTQPSGQQRELSSTSFKDTFNTYIQKLIRSPLGYPFRQPFARRINAVAFGTPQGYSDVFVIVNAIEALSVLAVTSLKEDPYGSVATDIGDIMKTYIQVLGTLYQFVERMEVHWTDIEGRRNSEDVDLVCTKLKNGLTSMVEAFEPYAADFRIDDQVIRTARAVAGEG</sequence>
<keyword evidence="15" id="KW-1185">Reference proteome</keyword>
<dbReference type="GO" id="GO:0006999">
    <property type="term" value="P:nuclear pore organization"/>
    <property type="evidence" value="ECO:0007669"/>
    <property type="project" value="TreeGrafter"/>
</dbReference>
<organism evidence="14 15">
    <name type="scientific">Heterodermia speciosa</name>
    <dbReference type="NCBI Taxonomy" id="116794"/>
    <lineage>
        <taxon>Eukaryota</taxon>
        <taxon>Fungi</taxon>
        <taxon>Dikarya</taxon>
        <taxon>Ascomycota</taxon>
        <taxon>Pezizomycotina</taxon>
        <taxon>Lecanoromycetes</taxon>
        <taxon>OSLEUM clade</taxon>
        <taxon>Lecanoromycetidae</taxon>
        <taxon>Caliciales</taxon>
        <taxon>Physciaceae</taxon>
        <taxon>Heterodermia</taxon>
    </lineage>
</organism>
<comment type="similarity">
    <text evidence="3">Belongs to the NDC1 family.</text>
</comment>
<dbReference type="Pfam" id="PF09531">
    <property type="entry name" value="Ndc1_Nup"/>
    <property type="match status" value="1"/>
</dbReference>
<keyword evidence="7" id="KW-0653">Protein transport</keyword>
<evidence type="ECO:0000256" key="10">
    <source>
        <dbReference type="ARBA" id="ARBA00023132"/>
    </source>
</evidence>
<dbReference type="AlphaFoldDB" id="A0A8H3IH67"/>
<evidence type="ECO:0000256" key="3">
    <source>
        <dbReference type="ARBA" id="ARBA00005760"/>
    </source>
</evidence>
<proteinExistence type="inferred from homology"/>
<dbReference type="EMBL" id="CAJPDS010000026">
    <property type="protein sequence ID" value="CAF9920695.1"/>
    <property type="molecule type" value="Genomic_DNA"/>
</dbReference>
<dbReference type="InterPro" id="IPR019049">
    <property type="entry name" value="Nucleoporin_prot_Ndc1/Nup"/>
</dbReference>
<keyword evidence="12" id="KW-0539">Nucleus</keyword>
<feature type="transmembrane region" description="Helical" evidence="13">
    <location>
        <begin position="216"/>
        <end position="241"/>
    </location>
</feature>
<dbReference type="GO" id="GO:0106166">
    <property type="term" value="F:spindle pole body-nuclear membrane anchor activity"/>
    <property type="evidence" value="ECO:0007669"/>
    <property type="project" value="TreeGrafter"/>
</dbReference>
<dbReference type="GO" id="GO:0005816">
    <property type="term" value="C:spindle pole body"/>
    <property type="evidence" value="ECO:0007669"/>
    <property type="project" value="TreeGrafter"/>
</dbReference>
<evidence type="ECO:0000256" key="4">
    <source>
        <dbReference type="ARBA" id="ARBA00022448"/>
    </source>
</evidence>
<evidence type="ECO:0000256" key="9">
    <source>
        <dbReference type="ARBA" id="ARBA00023010"/>
    </source>
</evidence>
<comment type="caution">
    <text evidence="14">The sequence shown here is derived from an EMBL/GenBank/DDBJ whole genome shotgun (WGS) entry which is preliminary data.</text>
</comment>